<organism evidence="2 3">
    <name type="scientific">Mytilus edulis</name>
    <name type="common">Blue mussel</name>
    <dbReference type="NCBI Taxonomy" id="6550"/>
    <lineage>
        <taxon>Eukaryota</taxon>
        <taxon>Metazoa</taxon>
        <taxon>Spiralia</taxon>
        <taxon>Lophotrochozoa</taxon>
        <taxon>Mollusca</taxon>
        <taxon>Bivalvia</taxon>
        <taxon>Autobranchia</taxon>
        <taxon>Pteriomorphia</taxon>
        <taxon>Mytilida</taxon>
        <taxon>Mytiloidea</taxon>
        <taxon>Mytilidae</taxon>
        <taxon>Mytilinae</taxon>
        <taxon>Mytilus</taxon>
    </lineage>
</organism>
<dbReference type="InterPro" id="IPR022894">
    <property type="entry name" value="Oligoribonuclease"/>
</dbReference>
<dbReference type="PANTHER" id="PTHR11046:SF25">
    <property type="match status" value="1"/>
</dbReference>
<comment type="caution">
    <text evidence="2">The sequence shown here is derived from an EMBL/GenBank/DDBJ whole genome shotgun (WGS) entry which is preliminary data.</text>
</comment>
<sequence length="312" mass="35602">MELLNANVAFEKVSCVISSVMKLCNVDCRNNIFPKKDYVSTISSTRLFVSQAHAAIVCSEQENQTLYTDETKKNGQPYGVFVTTNEDKKPFLLGLRQMSNKAAQTQLDVFKQILGDIELRYNQVTTNDVNNQLSIKILQNIKCTMSDRAATQVSFNQLLESYRSSMLQEHLENYHLLQEPDQMLLSKMYNFFCGLHLLVNIAELMNSVFNNFHKDPPEGTEHPEISLKGESSVLNAVRIASKALASGADEKNGVYLEFKTYLQRQQINKYEIKPFLGNRFNVVFHNAGAIYHFRSHIINFLKMLKAKEHQAS</sequence>
<dbReference type="AlphaFoldDB" id="A0A8S3QYP8"/>
<evidence type="ECO:0000256" key="1">
    <source>
        <dbReference type="ARBA" id="ARBA00022722"/>
    </source>
</evidence>
<dbReference type="GO" id="GO:0000175">
    <property type="term" value="F:3'-5'-RNA exonuclease activity"/>
    <property type="evidence" value="ECO:0007669"/>
    <property type="project" value="InterPro"/>
</dbReference>
<reference evidence="2" key="1">
    <citation type="submission" date="2021-03" db="EMBL/GenBank/DDBJ databases">
        <authorList>
            <person name="Bekaert M."/>
        </authorList>
    </citation>
    <scope>NUCLEOTIDE SEQUENCE</scope>
</reference>
<evidence type="ECO:0000313" key="2">
    <source>
        <dbReference type="EMBL" id="CAG2198108.1"/>
    </source>
</evidence>
<accession>A0A8S3QYP8</accession>
<dbReference type="EMBL" id="CAJPWZ010000664">
    <property type="protein sequence ID" value="CAG2198108.1"/>
    <property type="molecule type" value="Genomic_DNA"/>
</dbReference>
<gene>
    <name evidence="2" type="ORF">MEDL_12897</name>
</gene>
<keyword evidence="1" id="KW-0378">Hydrolase</keyword>
<protein>
    <submittedName>
        <fullName evidence="2">Uncharacterized protein</fullName>
    </submittedName>
</protein>
<dbReference type="PANTHER" id="PTHR11046">
    <property type="entry name" value="OLIGORIBONUCLEASE, MITOCHONDRIAL"/>
    <property type="match status" value="1"/>
</dbReference>
<keyword evidence="1" id="KW-0540">Nuclease</keyword>
<dbReference type="Proteomes" id="UP000683360">
    <property type="component" value="Unassembled WGS sequence"/>
</dbReference>
<evidence type="ECO:0000313" key="3">
    <source>
        <dbReference type="Proteomes" id="UP000683360"/>
    </source>
</evidence>
<keyword evidence="3" id="KW-1185">Reference proteome</keyword>
<proteinExistence type="predicted"/>
<dbReference type="OrthoDB" id="6414146at2759"/>
<name>A0A8S3QYP8_MYTED</name>